<evidence type="ECO:0000256" key="1">
    <source>
        <dbReference type="SAM" id="Phobius"/>
    </source>
</evidence>
<feature type="domain" description="Rhodanese" evidence="2">
    <location>
        <begin position="79"/>
        <end position="179"/>
    </location>
</feature>
<organism evidence="3 4">
    <name type="scientific">Dongia mobilis</name>
    <dbReference type="NCBI Taxonomy" id="578943"/>
    <lineage>
        <taxon>Bacteria</taxon>
        <taxon>Pseudomonadati</taxon>
        <taxon>Pseudomonadota</taxon>
        <taxon>Alphaproteobacteria</taxon>
        <taxon>Rhodospirillales</taxon>
        <taxon>Dongiaceae</taxon>
        <taxon>Dongia</taxon>
    </lineage>
</organism>
<dbReference type="AlphaFoldDB" id="A0A4R6WM55"/>
<comment type="caution">
    <text evidence="3">The sequence shown here is derived from an EMBL/GenBank/DDBJ whole genome shotgun (WGS) entry which is preliminary data.</text>
</comment>
<accession>A0A4R6WM55</accession>
<dbReference type="EMBL" id="SNYW01000008">
    <property type="protein sequence ID" value="TDQ82069.1"/>
    <property type="molecule type" value="Genomic_DNA"/>
</dbReference>
<dbReference type="Gene3D" id="3.40.250.10">
    <property type="entry name" value="Rhodanese-like domain"/>
    <property type="match status" value="1"/>
</dbReference>
<dbReference type="InterPro" id="IPR001763">
    <property type="entry name" value="Rhodanese-like_dom"/>
</dbReference>
<evidence type="ECO:0000313" key="3">
    <source>
        <dbReference type="EMBL" id="TDQ82069.1"/>
    </source>
</evidence>
<dbReference type="SUPFAM" id="SSF52821">
    <property type="entry name" value="Rhodanese/Cell cycle control phosphatase"/>
    <property type="match status" value="1"/>
</dbReference>
<evidence type="ECO:0000313" key="4">
    <source>
        <dbReference type="Proteomes" id="UP000295783"/>
    </source>
</evidence>
<feature type="transmembrane region" description="Helical" evidence="1">
    <location>
        <begin position="26"/>
        <end position="48"/>
    </location>
</feature>
<proteinExistence type="predicted"/>
<dbReference type="Proteomes" id="UP000295783">
    <property type="component" value="Unassembled WGS sequence"/>
</dbReference>
<protein>
    <submittedName>
        <fullName evidence="3">Thiosulfate/3-mercaptopyruvate sulfurtransferase</fullName>
    </submittedName>
</protein>
<keyword evidence="3" id="KW-0670">Pyruvate</keyword>
<dbReference type="GO" id="GO:0016740">
    <property type="term" value="F:transferase activity"/>
    <property type="evidence" value="ECO:0007669"/>
    <property type="project" value="UniProtKB-KW"/>
</dbReference>
<keyword evidence="3" id="KW-0808">Transferase</keyword>
<reference evidence="3 4" key="1">
    <citation type="submission" date="2019-03" db="EMBL/GenBank/DDBJ databases">
        <title>Genomic Encyclopedia of Type Strains, Phase III (KMG-III): the genomes of soil and plant-associated and newly described type strains.</title>
        <authorList>
            <person name="Whitman W."/>
        </authorList>
    </citation>
    <scope>NUCLEOTIDE SEQUENCE [LARGE SCALE GENOMIC DNA]</scope>
    <source>
        <strain evidence="3 4">CGMCC 1.7660</strain>
    </source>
</reference>
<dbReference type="InterPro" id="IPR036873">
    <property type="entry name" value="Rhodanese-like_dom_sf"/>
</dbReference>
<sequence>MKSVADQFSLPPFQFLKLNLRKLPGLAAVVAAMAILIALLAHLAGLAGHAAAGIAPTKFDVIDFAENPVIGVQEARALIASGALVLDARAPARRLAEPIANVLPIDGIDLSSDDATLTAGLRAYGVSAMQPVVVVGDPADAGSNDAAIADALRRLGHPRVVRVAGGLPALLAAGFVAIYPPAGGGDFTVARQDF</sequence>
<keyword evidence="1" id="KW-0812">Transmembrane</keyword>
<gene>
    <name evidence="3" type="ORF">A8950_1889</name>
</gene>
<dbReference type="PROSITE" id="PS50206">
    <property type="entry name" value="RHODANESE_3"/>
    <property type="match status" value="1"/>
</dbReference>
<keyword evidence="1" id="KW-1133">Transmembrane helix</keyword>
<evidence type="ECO:0000259" key="2">
    <source>
        <dbReference type="PROSITE" id="PS50206"/>
    </source>
</evidence>
<dbReference type="RefSeq" id="WP_133613383.1">
    <property type="nucleotide sequence ID" value="NZ_SNYW01000008.1"/>
</dbReference>
<keyword evidence="1" id="KW-0472">Membrane</keyword>
<keyword evidence="4" id="KW-1185">Reference proteome</keyword>
<name>A0A4R6WM55_9PROT</name>
<feature type="transmembrane region" description="Helical" evidence="1">
    <location>
        <begin position="160"/>
        <end position="179"/>
    </location>
</feature>